<reference evidence="4" key="1">
    <citation type="submission" date="2016-11" db="UniProtKB">
        <authorList>
            <consortium name="WormBaseParasite"/>
        </authorList>
    </citation>
    <scope>IDENTIFICATION</scope>
</reference>
<keyword evidence="2" id="KW-1133">Transmembrane helix</keyword>
<organism evidence="3 4">
    <name type="scientific">Bursaphelenchus xylophilus</name>
    <name type="common">Pinewood nematode worm</name>
    <name type="synonym">Aphelenchoides xylophilus</name>
    <dbReference type="NCBI Taxonomy" id="6326"/>
    <lineage>
        <taxon>Eukaryota</taxon>
        <taxon>Metazoa</taxon>
        <taxon>Ecdysozoa</taxon>
        <taxon>Nematoda</taxon>
        <taxon>Chromadorea</taxon>
        <taxon>Rhabditida</taxon>
        <taxon>Tylenchina</taxon>
        <taxon>Tylenchomorpha</taxon>
        <taxon>Aphelenchoidea</taxon>
        <taxon>Aphelenchoididae</taxon>
        <taxon>Bursaphelenchus</taxon>
    </lineage>
</organism>
<dbReference type="Proteomes" id="UP000095284">
    <property type="component" value="Unplaced"/>
</dbReference>
<feature type="compositionally biased region" description="Basic residues" evidence="1">
    <location>
        <begin position="25"/>
        <end position="34"/>
    </location>
</feature>
<evidence type="ECO:0000313" key="3">
    <source>
        <dbReference type="Proteomes" id="UP000095284"/>
    </source>
</evidence>
<dbReference type="AlphaFoldDB" id="A0A1I7RYN5"/>
<keyword evidence="2" id="KW-0472">Membrane</keyword>
<sequence>MIKNRRTILIDELSVYGERWSSQRMGKKQSRRKMKNQEYRRRMKYQDRKDDIPDCPSLESLELNESDHELPVTADPSLSGNSHQNQVETSAGLGYEDVAGRNEAGDRSNIFNCRDSDQYSAASFDDYLRAPLFNVDKLAPVLEGIGTTILEIIVQLFQMARFGVKYPTPFAICLVIVGLYFGILYLEISVAATLDFFVGVSWPPLHIFFRNTERFFNSIGSWFGEMDEIGQAMYCDMASTWCHRFRLMCDVQCSFTELALNRNR</sequence>
<keyword evidence="2" id="KW-0812">Transmembrane</keyword>
<evidence type="ECO:0000256" key="1">
    <source>
        <dbReference type="SAM" id="MobiDB-lite"/>
    </source>
</evidence>
<feature type="compositionally biased region" description="Basic and acidic residues" evidence="1">
    <location>
        <begin position="35"/>
        <end position="52"/>
    </location>
</feature>
<feature type="transmembrane region" description="Helical" evidence="2">
    <location>
        <begin position="192"/>
        <end position="209"/>
    </location>
</feature>
<dbReference type="eggNOG" id="ENOG502SG7Q">
    <property type="taxonomic scope" value="Eukaryota"/>
</dbReference>
<proteinExistence type="predicted"/>
<protein>
    <submittedName>
        <fullName evidence="4">Uncharacterized protein</fullName>
    </submittedName>
</protein>
<feature type="transmembrane region" description="Helical" evidence="2">
    <location>
        <begin position="166"/>
        <end position="186"/>
    </location>
</feature>
<dbReference type="WBParaSite" id="BXY_0585300.1">
    <property type="protein sequence ID" value="BXY_0585300.1"/>
    <property type="gene ID" value="BXY_0585300"/>
</dbReference>
<name>A0A1I7RYN5_BURXY</name>
<evidence type="ECO:0000256" key="2">
    <source>
        <dbReference type="SAM" id="Phobius"/>
    </source>
</evidence>
<evidence type="ECO:0000313" key="4">
    <source>
        <dbReference type="WBParaSite" id="BXY_0585300.1"/>
    </source>
</evidence>
<accession>A0A1I7RYN5</accession>
<feature type="region of interest" description="Disordered" evidence="1">
    <location>
        <begin position="20"/>
        <end position="59"/>
    </location>
</feature>